<evidence type="ECO:0000313" key="7">
    <source>
        <dbReference type="Proteomes" id="UP000636394"/>
    </source>
</evidence>
<dbReference type="InterPro" id="IPR003726">
    <property type="entry name" value="HCY_dom"/>
</dbReference>
<dbReference type="PROSITE" id="PS50970">
    <property type="entry name" value="HCY"/>
    <property type="match status" value="1"/>
</dbReference>
<evidence type="ECO:0000256" key="2">
    <source>
        <dbReference type="ARBA" id="ARBA00022679"/>
    </source>
</evidence>
<reference evidence="6" key="2">
    <citation type="submission" date="2021-04" db="EMBL/GenBank/DDBJ databases">
        <title>Novel species in family Eggerthellaceae.</title>
        <authorList>
            <person name="Zhang G."/>
        </authorList>
    </citation>
    <scope>NUCLEOTIDE SEQUENCE</scope>
    <source>
        <strain evidence="6">Zg-886</strain>
    </source>
</reference>
<dbReference type="RefSeq" id="WP_166338290.1">
    <property type="nucleotide sequence ID" value="NZ_CP072829.1"/>
</dbReference>
<evidence type="ECO:0000313" key="8">
    <source>
        <dbReference type="Proteomes" id="UP000671910"/>
    </source>
</evidence>
<evidence type="ECO:0000313" key="6">
    <source>
        <dbReference type="EMBL" id="QTU84471.1"/>
    </source>
</evidence>
<evidence type="ECO:0000256" key="1">
    <source>
        <dbReference type="ARBA" id="ARBA00022603"/>
    </source>
</evidence>
<dbReference type="SUPFAM" id="SSF82282">
    <property type="entry name" value="Homocysteine S-methyltransferase"/>
    <property type="match status" value="1"/>
</dbReference>
<proteinExistence type="predicted"/>
<dbReference type="EMBL" id="WPCR01000001">
    <property type="protein sequence ID" value="NHM13451.1"/>
    <property type="molecule type" value="Genomic_DNA"/>
</dbReference>
<sequence>MPDISLRFHKDMLVLSSPIDGLLRDQGFDLERDLEYASTLEPESLRDQLRLNAMAGAAVLVAPLAGLTPARLAHQGFEDRAADVAASVAKIANGLRPQHLLLEIGPCGLPLDPASKASLDENRDQYARAARACAGLTFDALFLNGFASAVDLKCALMGVRQASDAPVFASISVDAAGVALKGGTLLEDAVAMMGEYGAAVAGFATKAGPDAALALAKRAVAATPLPVLVALEAGEATDRPGIAGLRDDPENPYANPDALVDVAVRLRAAGVQFLRCEGAARPAHAGALAVAVSGRDVARPDIEEG</sequence>
<keyword evidence="1" id="KW-0489">Methyltransferase</keyword>
<evidence type="ECO:0000313" key="5">
    <source>
        <dbReference type="EMBL" id="NHM13451.1"/>
    </source>
</evidence>
<keyword evidence="7" id="KW-1185">Reference proteome</keyword>
<name>A0A9E6SUG7_9ACTN</name>
<feature type="domain" description="Hcy-binding" evidence="4">
    <location>
        <begin position="1"/>
        <end position="292"/>
    </location>
</feature>
<keyword evidence="2" id="KW-0808">Transferase</keyword>
<evidence type="ECO:0000256" key="3">
    <source>
        <dbReference type="PROSITE-ProRule" id="PRU00333"/>
    </source>
</evidence>
<evidence type="ECO:0000259" key="4">
    <source>
        <dbReference type="PROSITE" id="PS50970"/>
    </source>
</evidence>
<dbReference type="GO" id="GO:0008168">
    <property type="term" value="F:methyltransferase activity"/>
    <property type="evidence" value="ECO:0007669"/>
    <property type="project" value="UniProtKB-KW"/>
</dbReference>
<accession>A0A9E6SUG7</accession>
<dbReference type="Proteomes" id="UP000671910">
    <property type="component" value="Chromosome"/>
</dbReference>
<dbReference type="EMBL" id="CP072829">
    <property type="protein sequence ID" value="QTU84471.1"/>
    <property type="molecule type" value="Genomic_DNA"/>
</dbReference>
<dbReference type="Gene3D" id="3.20.20.330">
    <property type="entry name" value="Homocysteine-binding-like domain"/>
    <property type="match status" value="1"/>
</dbReference>
<gene>
    <name evidence="5" type="ORF">GMI68_01480</name>
    <name evidence="6" type="ORF">J7S26_00615</name>
</gene>
<dbReference type="Pfam" id="PF02574">
    <property type="entry name" value="S-methyl_trans"/>
    <property type="match status" value="1"/>
</dbReference>
<dbReference type="KEGG" id="ebz:J7S26_00615"/>
<dbReference type="InterPro" id="IPR036589">
    <property type="entry name" value="HCY_dom_sf"/>
</dbReference>
<protein>
    <submittedName>
        <fullName evidence="6">Homocysteine S-methyltransferase family protein</fullName>
    </submittedName>
    <submittedName>
        <fullName evidence="5">Methionine synthase</fullName>
    </submittedName>
</protein>
<comment type="caution">
    <text evidence="3">Lacks conserved residue(s) required for the propagation of feature annotation.</text>
</comment>
<organism evidence="6 8">
    <name type="scientific">Xiamenia xianingshaonis</name>
    <dbReference type="NCBI Taxonomy" id="2682776"/>
    <lineage>
        <taxon>Bacteria</taxon>
        <taxon>Bacillati</taxon>
        <taxon>Actinomycetota</taxon>
        <taxon>Coriobacteriia</taxon>
        <taxon>Eggerthellales</taxon>
        <taxon>Eggerthellaceae</taxon>
        <taxon>Xiamenia</taxon>
    </lineage>
</organism>
<dbReference type="AlphaFoldDB" id="A0A9E6SUG7"/>
<dbReference type="GO" id="GO:0032259">
    <property type="term" value="P:methylation"/>
    <property type="evidence" value="ECO:0007669"/>
    <property type="project" value="UniProtKB-KW"/>
</dbReference>
<reference evidence="5 7" key="1">
    <citation type="submission" date="2019-11" db="EMBL/GenBank/DDBJ databases">
        <title>Eggerthellaceae novel genus isolated from the rectal contents of marmort.</title>
        <authorList>
            <person name="Zhang G."/>
        </authorList>
    </citation>
    <scope>NUCLEOTIDE SEQUENCE [LARGE SCALE GENOMIC DNA]</scope>
    <source>
        <strain evidence="7">zg-886</strain>
        <strain evidence="5">Zg-886</strain>
    </source>
</reference>
<dbReference type="Proteomes" id="UP000636394">
    <property type="component" value="Unassembled WGS sequence"/>
</dbReference>